<feature type="region of interest" description="Disordered" evidence="5">
    <location>
        <begin position="52"/>
        <end position="84"/>
    </location>
</feature>
<dbReference type="Proteomes" id="UP000603453">
    <property type="component" value="Unassembled WGS sequence"/>
</dbReference>
<evidence type="ECO:0000259" key="7">
    <source>
        <dbReference type="Pfam" id="PF08510"/>
    </source>
</evidence>
<dbReference type="PANTHER" id="PTHR46346:SF1">
    <property type="entry name" value="PHOSPHATIDYLINOSITOL N-ACETYLGLUCOSAMINYLTRANSFERASE SUBUNIT P"/>
    <property type="match status" value="1"/>
</dbReference>
<dbReference type="AlphaFoldDB" id="A0A8H7V5V2"/>
<accession>A0A8H7V5V2</accession>
<keyword evidence="4 6" id="KW-0472">Membrane</keyword>
<dbReference type="GO" id="GO:0005783">
    <property type="term" value="C:endoplasmic reticulum"/>
    <property type="evidence" value="ECO:0007669"/>
    <property type="project" value="TreeGrafter"/>
</dbReference>
<keyword evidence="2 6" id="KW-0812">Transmembrane</keyword>
<dbReference type="EMBL" id="JAEPRD010000009">
    <property type="protein sequence ID" value="KAG2211266.1"/>
    <property type="molecule type" value="Genomic_DNA"/>
</dbReference>
<feature type="region of interest" description="Disordered" evidence="5">
    <location>
        <begin position="105"/>
        <end position="130"/>
    </location>
</feature>
<evidence type="ECO:0000313" key="8">
    <source>
        <dbReference type="EMBL" id="KAG2211266.1"/>
    </source>
</evidence>
<protein>
    <recommendedName>
        <fullName evidence="7">PIG-P domain-containing protein</fullName>
    </recommendedName>
</protein>
<keyword evidence="9" id="KW-1185">Reference proteome</keyword>
<sequence>MEEERLKPTTSAAAKRFFNKNSIPLSTSRSTPTLNDLVHVPLIKRKVVDLSTSMRRGSSQQATQVSSIQPPEQPKKETASKRRHSFSSFLNAKYGKLAQVEETRHYKTPTTTSPTNFTSTTSVKSTVQRAKGHRPRSYSEVSFNLPQVERAPPVAITNKTPAYEYYGFVMYLASFVILGIYLIWAFVPDEILHRLGITYYPNRYWALAVPVWLMTIIWFIFFAYMSLNLLNTAPFDSYHCITDEHANIMNMESEKIRDRPSDWIPELHDIPISLVNIVLYQTNDEAYNEPKQARTNSKRNNKGKV</sequence>
<organism evidence="8 9">
    <name type="scientific">Mucor saturninus</name>
    <dbReference type="NCBI Taxonomy" id="64648"/>
    <lineage>
        <taxon>Eukaryota</taxon>
        <taxon>Fungi</taxon>
        <taxon>Fungi incertae sedis</taxon>
        <taxon>Mucoromycota</taxon>
        <taxon>Mucoromycotina</taxon>
        <taxon>Mucoromycetes</taxon>
        <taxon>Mucorales</taxon>
        <taxon>Mucorineae</taxon>
        <taxon>Mucoraceae</taxon>
        <taxon>Mucor</taxon>
    </lineage>
</organism>
<feature type="domain" description="PIG-P" evidence="7">
    <location>
        <begin position="163"/>
        <end position="280"/>
    </location>
</feature>
<evidence type="ECO:0000256" key="1">
    <source>
        <dbReference type="ARBA" id="ARBA00004141"/>
    </source>
</evidence>
<feature type="transmembrane region" description="Helical" evidence="6">
    <location>
        <begin position="165"/>
        <end position="184"/>
    </location>
</feature>
<dbReference type="GO" id="GO:0006506">
    <property type="term" value="P:GPI anchor biosynthetic process"/>
    <property type="evidence" value="ECO:0007669"/>
    <property type="project" value="TreeGrafter"/>
</dbReference>
<reference evidence="8" key="1">
    <citation type="submission" date="2020-12" db="EMBL/GenBank/DDBJ databases">
        <title>Metabolic potential, ecology and presence of endohyphal bacteria is reflected in genomic diversity of Mucoromycotina.</title>
        <authorList>
            <person name="Muszewska A."/>
            <person name="Okrasinska A."/>
            <person name="Steczkiewicz K."/>
            <person name="Drgas O."/>
            <person name="Orlowska M."/>
            <person name="Perlinska-Lenart U."/>
            <person name="Aleksandrzak-Piekarczyk T."/>
            <person name="Szatraj K."/>
            <person name="Zielenkiewicz U."/>
            <person name="Pilsyk S."/>
            <person name="Malc E."/>
            <person name="Mieczkowski P."/>
            <person name="Kruszewska J.S."/>
            <person name="Biernat P."/>
            <person name="Pawlowska J."/>
        </authorList>
    </citation>
    <scope>NUCLEOTIDE SEQUENCE</scope>
    <source>
        <strain evidence="8">WA0000017839</strain>
    </source>
</reference>
<feature type="transmembrane region" description="Helical" evidence="6">
    <location>
        <begin position="204"/>
        <end position="224"/>
    </location>
</feature>
<evidence type="ECO:0000256" key="3">
    <source>
        <dbReference type="ARBA" id="ARBA00022989"/>
    </source>
</evidence>
<evidence type="ECO:0000313" key="9">
    <source>
        <dbReference type="Proteomes" id="UP000603453"/>
    </source>
</evidence>
<dbReference type="GO" id="GO:0016020">
    <property type="term" value="C:membrane"/>
    <property type="evidence" value="ECO:0007669"/>
    <property type="project" value="UniProtKB-SubCell"/>
</dbReference>
<feature type="compositionally biased region" description="Polar residues" evidence="5">
    <location>
        <begin position="52"/>
        <end position="70"/>
    </location>
</feature>
<evidence type="ECO:0000256" key="6">
    <source>
        <dbReference type="SAM" id="Phobius"/>
    </source>
</evidence>
<dbReference type="PANTHER" id="PTHR46346">
    <property type="entry name" value="PHOSPHATIDYLINOSITOL N-ACETYLGLUCOSAMINYLTRANSFERASE SUBUNIT P"/>
    <property type="match status" value="1"/>
</dbReference>
<evidence type="ECO:0000256" key="4">
    <source>
        <dbReference type="ARBA" id="ARBA00023136"/>
    </source>
</evidence>
<proteinExistence type="predicted"/>
<feature type="compositionally biased region" description="Low complexity" evidence="5">
    <location>
        <begin position="108"/>
        <end position="122"/>
    </location>
</feature>
<dbReference type="OrthoDB" id="690928at2759"/>
<gene>
    <name evidence="8" type="ORF">INT47_006386</name>
</gene>
<dbReference type="InterPro" id="IPR052263">
    <property type="entry name" value="GPI_Anchor_Biosynth"/>
</dbReference>
<comment type="subcellular location">
    <subcellularLocation>
        <location evidence="1">Membrane</location>
        <topology evidence="1">Multi-pass membrane protein</topology>
    </subcellularLocation>
</comment>
<dbReference type="Pfam" id="PF08510">
    <property type="entry name" value="PIG-P"/>
    <property type="match status" value="1"/>
</dbReference>
<dbReference type="InterPro" id="IPR013717">
    <property type="entry name" value="PIG-P"/>
</dbReference>
<keyword evidence="3 6" id="KW-1133">Transmembrane helix</keyword>
<comment type="caution">
    <text evidence="8">The sequence shown here is derived from an EMBL/GenBank/DDBJ whole genome shotgun (WGS) entry which is preliminary data.</text>
</comment>
<evidence type="ECO:0000256" key="5">
    <source>
        <dbReference type="SAM" id="MobiDB-lite"/>
    </source>
</evidence>
<name>A0A8H7V5V2_9FUNG</name>
<evidence type="ECO:0000256" key="2">
    <source>
        <dbReference type="ARBA" id="ARBA00022692"/>
    </source>
</evidence>